<keyword evidence="3" id="KW-0808">Transferase</keyword>
<dbReference type="Gene3D" id="3.90.1150.10">
    <property type="entry name" value="Aspartate Aminotransferase, domain 1"/>
    <property type="match status" value="1"/>
</dbReference>
<keyword evidence="8" id="KW-1185">Reference proteome</keyword>
<name>A0ABQ2ZJ43_9ACTN</name>
<evidence type="ECO:0000313" key="8">
    <source>
        <dbReference type="Proteomes" id="UP000600946"/>
    </source>
</evidence>
<dbReference type="Gene3D" id="3.40.640.10">
    <property type="entry name" value="Type I PLP-dependent aspartate aminotransferase-like (Major domain)"/>
    <property type="match status" value="1"/>
</dbReference>
<sequence>MSDLALFGGEPALREPVEMTWPLISDADVARVADAARRGEISYDASEGFVAELEGVFRARLGRPYALATSSGTAALHSAFFGLSLGRGDEVLAPTYTYLATVMPIVACNATPVLVDAEPDTGNIDLDDAERHVTPRTRAMVVTHLSGHPVDMERVVRFARRHGLKVVEDCSQAHGAASAGAEVGTRGDVAAFSLQGRKLVPAGEGGMLATSDTDVYERAVMLGHFAARSEQEVHTPRRVPFAKLGYGLNYRMHPLGAALALGQIERLDQHLDWRAATFAAYDELLRETPGFAPAPRQAHVTRHGGYSYQPLYDPAAWGGLPRSVFIEALRAEGVPATVPSSPPLHREAFFTHADTGIETFAVPQDRHLYRAGELPASEAYVASAWRLPAYPQPLSAEKLAGFAEAFRKVAAGADDLRRYGEIGAVR</sequence>
<keyword evidence="4 6" id="KW-0663">Pyridoxal phosphate</keyword>
<dbReference type="InterPro" id="IPR015422">
    <property type="entry name" value="PyrdxlP-dep_Trfase_small"/>
</dbReference>
<dbReference type="Pfam" id="PF01041">
    <property type="entry name" value="DegT_DnrJ_EryC1"/>
    <property type="match status" value="1"/>
</dbReference>
<protein>
    <submittedName>
        <fullName evidence="7">Uncharacterized protein</fullName>
    </submittedName>
</protein>
<proteinExistence type="inferred from homology"/>
<evidence type="ECO:0000256" key="3">
    <source>
        <dbReference type="ARBA" id="ARBA00022679"/>
    </source>
</evidence>
<dbReference type="InterPro" id="IPR015421">
    <property type="entry name" value="PyrdxlP-dep_Trfase_major"/>
</dbReference>
<dbReference type="PANTHER" id="PTHR30244:SF34">
    <property type="entry name" value="DTDP-4-AMINO-4,6-DIDEOXYGALACTOSE TRANSAMINASE"/>
    <property type="match status" value="1"/>
</dbReference>
<comment type="caution">
    <text evidence="7">The sequence shown here is derived from an EMBL/GenBank/DDBJ whole genome shotgun (WGS) entry which is preliminary data.</text>
</comment>
<comment type="cofactor">
    <cofactor evidence="1">
        <name>pyridoxal 5'-phosphate</name>
        <dbReference type="ChEBI" id="CHEBI:597326"/>
    </cofactor>
</comment>
<keyword evidence="2" id="KW-0032">Aminotransferase</keyword>
<dbReference type="EMBL" id="BMUU01000001">
    <property type="protein sequence ID" value="GGY15083.1"/>
    <property type="molecule type" value="Genomic_DNA"/>
</dbReference>
<gene>
    <name evidence="7" type="ORF">GCM10010326_03330</name>
</gene>
<dbReference type="RefSeq" id="WP_161244752.1">
    <property type="nucleotide sequence ID" value="NZ_BMUU01000001.1"/>
</dbReference>
<dbReference type="PIRSF" id="PIRSF000390">
    <property type="entry name" value="PLP_StrS"/>
    <property type="match status" value="1"/>
</dbReference>
<dbReference type="InterPro" id="IPR000653">
    <property type="entry name" value="DegT/StrS_aminotransferase"/>
</dbReference>
<evidence type="ECO:0000256" key="1">
    <source>
        <dbReference type="ARBA" id="ARBA00001933"/>
    </source>
</evidence>
<accession>A0ABQ2ZJ43</accession>
<dbReference type="CDD" id="cd00616">
    <property type="entry name" value="AHBA_syn"/>
    <property type="match status" value="1"/>
</dbReference>
<evidence type="ECO:0000256" key="4">
    <source>
        <dbReference type="ARBA" id="ARBA00022898"/>
    </source>
</evidence>
<reference evidence="8" key="1">
    <citation type="journal article" date="2019" name="Int. J. Syst. Evol. Microbiol.">
        <title>The Global Catalogue of Microorganisms (GCM) 10K type strain sequencing project: providing services to taxonomists for standard genome sequencing and annotation.</title>
        <authorList>
            <consortium name="The Broad Institute Genomics Platform"/>
            <consortium name="The Broad Institute Genome Sequencing Center for Infectious Disease"/>
            <person name="Wu L."/>
            <person name="Ma J."/>
        </authorList>
    </citation>
    <scope>NUCLEOTIDE SEQUENCE [LARGE SCALE GENOMIC DNA]</scope>
    <source>
        <strain evidence="8">JCM 4594</strain>
    </source>
</reference>
<dbReference type="Proteomes" id="UP000600946">
    <property type="component" value="Unassembled WGS sequence"/>
</dbReference>
<evidence type="ECO:0000256" key="2">
    <source>
        <dbReference type="ARBA" id="ARBA00022576"/>
    </source>
</evidence>
<comment type="similarity">
    <text evidence="5">Belongs to the DegT/DnrJ/EryC1 family. L-glutamine:2-deoxy-scyllo-inosose/scyllo-inosose aminotransferase subfamily.</text>
</comment>
<dbReference type="InterPro" id="IPR015424">
    <property type="entry name" value="PyrdxlP-dep_Trfase"/>
</dbReference>
<evidence type="ECO:0000256" key="6">
    <source>
        <dbReference type="RuleBase" id="RU004508"/>
    </source>
</evidence>
<dbReference type="GeneID" id="96288369"/>
<dbReference type="SUPFAM" id="SSF53383">
    <property type="entry name" value="PLP-dependent transferases"/>
    <property type="match status" value="1"/>
</dbReference>
<evidence type="ECO:0000313" key="7">
    <source>
        <dbReference type="EMBL" id="GGY15083.1"/>
    </source>
</evidence>
<evidence type="ECO:0000256" key="5">
    <source>
        <dbReference type="ARBA" id="ARBA00038398"/>
    </source>
</evidence>
<organism evidence="7 8">
    <name type="scientific">Streptomyces xanthochromogenes</name>
    <dbReference type="NCBI Taxonomy" id="67384"/>
    <lineage>
        <taxon>Bacteria</taxon>
        <taxon>Bacillati</taxon>
        <taxon>Actinomycetota</taxon>
        <taxon>Actinomycetes</taxon>
        <taxon>Kitasatosporales</taxon>
        <taxon>Streptomycetaceae</taxon>
        <taxon>Streptomyces</taxon>
    </lineage>
</organism>
<dbReference type="PANTHER" id="PTHR30244">
    <property type="entry name" value="TRANSAMINASE"/>
    <property type="match status" value="1"/>
</dbReference>